<accession>A0ACC2K5E6</accession>
<organism evidence="1 2">
    <name type="scientific">Persea americana</name>
    <name type="common">Avocado</name>
    <dbReference type="NCBI Taxonomy" id="3435"/>
    <lineage>
        <taxon>Eukaryota</taxon>
        <taxon>Viridiplantae</taxon>
        <taxon>Streptophyta</taxon>
        <taxon>Embryophyta</taxon>
        <taxon>Tracheophyta</taxon>
        <taxon>Spermatophyta</taxon>
        <taxon>Magnoliopsida</taxon>
        <taxon>Magnoliidae</taxon>
        <taxon>Laurales</taxon>
        <taxon>Lauraceae</taxon>
        <taxon>Persea</taxon>
    </lineage>
</organism>
<name>A0ACC2K5E6_PERAE</name>
<dbReference type="Proteomes" id="UP001234297">
    <property type="component" value="Chromosome 12"/>
</dbReference>
<protein>
    <submittedName>
        <fullName evidence="1">Uncharacterized protein</fullName>
    </submittedName>
</protein>
<keyword evidence="2" id="KW-1185">Reference proteome</keyword>
<sequence>MQLLELLAKTIGFITIFKALVSLIRWAWIAFLRPPKNLKEYGSWAVVTGSTDGIGMALAFELASKGLHLILVGRNPTKLKVTS</sequence>
<evidence type="ECO:0000313" key="2">
    <source>
        <dbReference type="Proteomes" id="UP001234297"/>
    </source>
</evidence>
<gene>
    <name evidence="1" type="ORF">MRB53_035715</name>
</gene>
<proteinExistence type="predicted"/>
<evidence type="ECO:0000313" key="1">
    <source>
        <dbReference type="EMBL" id="KAJ8616343.1"/>
    </source>
</evidence>
<comment type="caution">
    <text evidence="1">The sequence shown here is derived from an EMBL/GenBank/DDBJ whole genome shotgun (WGS) entry which is preliminary data.</text>
</comment>
<reference evidence="1 2" key="1">
    <citation type="journal article" date="2022" name="Hortic Res">
        <title>A haplotype resolved chromosomal level avocado genome allows analysis of novel avocado genes.</title>
        <authorList>
            <person name="Nath O."/>
            <person name="Fletcher S.J."/>
            <person name="Hayward A."/>
            <person name="Shaw L.M."/>
            <person name="Masouleh A.K."/>
            <person name="Furtado A."/>
            <person name="Henry R.J."/>
            <person name="Mitter N."/>
        </authorList>
    </citation>
    <scope>NUCLEOTIDE SEQUENCE [LARGE SCALE GENOMIC DNA]</scope>
    <source>
        <strain evidence="2">cv. Hass</strain>
    </source>
</reference>
<dbReference type="EMBL" id="CM056820">
    <property type="protein sequence ID" value="KAJ8616343.1"/>
    <property type="molecule type" value="Genomic_DNA"/>
</dbReference>